<name>A0ABP2F2I3_AJEDR</name>
<proteinExistence type="predicted"/>
<dbReference type="Proteomes" id="UP000002039">
    <property type="component" value="Unassembled WGS sequence"/>
</dbReference>
<accession>A0ABP2F2I3</accession>
<evidence type="ECO:0000313" key="2">
    <source>
        <dbReference type="Proteomes" id="UP000002039"/>
    </source>
</evidence>
<dbReference type="EMBL" id="EQ999978">
    <property type="protein sequence ID" value="EEQ91016.2"/>
    <property type="molecule type" value="Genomic_DNA"/>
</dbReference>
<keyword evidence="2" id="KW-1185">Reference proteome</keyword>
<reference evidence="2" key="1">
    <citation type="journal article" date="2015" name="PLoS Genet.">
        <title>The dynamic genome and transcriptome of the human fungal pathogen Blastomyces and close relative Emmonsia.</title>
        <authorList>
            <person name="Munoz J.F."/>
            <person name="Gauthier G.M."/>
            <person name="Desjardins C.A."/>
            <person name="Gallo J.E."/>
            <person name="Holder J."/>
            <person name="Sullivan T.D."/>
            <person name="Marty A.J."/>
            <person name="Carmen J.C."/>
            <person name="Chen Z."/>
            <person name="Ding L."/>
            <person name="Gujja S."/>
            <person name="Magrini V."/>
            <person name="Misas E."/>
            <person name="Mitreva M."/>
            <person name="Priest M."/>
            <person name="Saif S."/>
            <person name="Whiston E.A."/>
            <person name="Young S."/>
            <person name="Zeng Q."/>
            <person name="Goldman W.E."/>
            <person name="Mardis E.R."/>
            <person name="Taylor J.W."/>
            <person name="McEwen J.G."/>
            <person name="Clay O.K."/>
            <person name="Klein B.S."/>
            <person name="Cuomo C.A."/>
        </authorList>
    </citation>
    <scope>NUCLEOTIDE SEQUENCE [LARGE SCALE GENOMIC DNA]</scope>
    <source>
        <strain evidence="2">ER-3 / ATCC MYA-2586</strain>
    </source>
</reference>
<gene>
    <name evidence="1" type="ORF">BDCG_06136</name>
</gene>
<dbReference type="RefSeq" id="XP_045277637.1">
    <property type="nucleotide sequence ID" value="XM_045421861.1"/>
</dbReference>
<evidence type="ECO:0000313" key="1">
    <source>
        <dbReference type="EMBL" id="EEQ91016.2"/>
    </source>
</evidence>
<dbReference type="GeneID" id="69028061"/>
<sequence length="109" mass="12484">MDQVHPSTTAKYLKAVGDCEYSQRAVVSLVSCLYSLSPSQGPPTDFRRVEFTMPHYDKEDALSDETPSDSSALYRVSKREKLYHEAKMLKEKLTENTDVVRLRLLRQSI</sequence>
<organism evidence="1 2">
    <name type="scientific">Ajellomyces dermatitidis (strain ER-3 / ATCC MYA-2586)</name>
    <name type="common">Blastomyces dermatitidis</name>
    <dbReference type="NCBI Taxonomy" id="559297"/>
    <lineage>
        <taxon>Eukaryota</taxon>
        <taxon>Fungi</taxon>
        <taxon>Dikarya</taxon>
        <taxon>Ascomycota</taxon>
        <taxon>Pezizomycotina</taxon>
        <taxon>Eurotiomycetes</taxon>
        <taxon>Eurotiomycetidae</taxon>
        <taxon>Onygenales</taxon>
        <taxon>Ajellomycetaceae</taxon>
        <taxon>Blastomyces</taxon>
    </lineage>
</organism>
<protein>
    <submittedName>
        <fullName evidence="1">Uncharacterized protein</fullName>
    </submittedName>
</protein>